<evidence type="ECO:0000313" key="6">
    <source>
        <dbReference type="Proteomes" id="UP000728647"/>
    </source>
</evidence>
<dbReference type="Gene3D" id="1.25.40.10">
    <property type="entry name" value="Tetratricopeptide repeat domain"/>
    <property type="match status" value="2"/>
</dbReference>
<evidence type="ECO:0000256" key="3">
    <source>
        <dbReference type="PROSITE-ProRule" id="PRU00339"/>
    </source>
</evidence>
<dbReference type="RefSeq" id="WP_174701399.1">
    <property type="nucleotide sequence ID" value="NZ_JABURA010000001.1"/>
</dbReference>
<evidence type="ECO:0000313" key="5">
    <source>
        <dbReference type="EMBL" id="NUB90352.1"/>
    </source>
</evidence>
<feature type="compositionally biased region" description="Acidic residues" evidence="4">
    <location>
        <begin position="18"/>
        <end position="31"/>
    </location>
</feature>
<protein>
    <submittedName>
        <fullName evidence="5">Tetratricopeptide repeat protein</fullName>
    </submittedName>
</protein>
<dbReference type="PROSITE" id="PS50005">
    <property type="entry name" value="TPR"/>
    <property type="match status" value="2"/>
</dbReference>
<feature type="compositionally biased region" description="Basic and acidic residues" evidence="4">
    <location>
        <begin position="234"/>
        <end position="250"/>
    </location>
</feature>
<dbReference type="PANTHER" id="PTHR44943:SF4">
    <property type="entry name" value="TPR REPEAT-CONTAINING PROTEIN MJ0798"/>
    <property type="match status" value="1"/>
</dbReference>
<sequence length="300" mass="33747">MTDREGDREGDHRFSDGEGFDDAYEEFDLDPPELAVDPGKVDPIDSRVVTDTLDDQNIATDDVDAEELLDVGLNYMQINRYEQATDAFERTAQFAEDERLEQEAWVNKGVAHAELEEYDAAIGAHREAINIDDSSEHAATAETNLAYALWEFGETSQALDHAERAVEIDERFAEGWFNRAFFLSERGLAEEALHCIDNAIRLGLRNTKVLEEKAEILEELGEYDEAEEIAEEANEMRERAEQRVMEERTDAQSQGRGQGGSLGGPQSQSQPQRGQEPQGGFDIADPGQASDRDEEDWRLE</sequence>
<dbReference type="InterPro" id="IPR011990">
    <property type="entry name" value="TPR-like_helical_dom_sf"/>
</dbReference>
<name>A0A8J8GL63_9EURY</name>
<feature type="region of interest" description="Disordered" evidence="4">
    <location>
        <begin position="1"/>
        <end position="42"/>
    </location>
</feature>
<dbReference type="Pfam" id="PF13424">
    <property type="entry name" value="TPR_12"/>
    <property type="match status" value="1"/>
</dbReference>
<dbReference type="Pfam" id="PF13432">
    <property type="entry name" value="TPR_16"/>
    <property type="match status" value="1"/>
</dbReference>
<feature type="compositionally biased region" description="Basic and acidic residues" evidence="4">
    <location>
        <begin position="1"/>
        <end position="16"/>
    </location>
</feature>
<accession>A0A8J8GL63</accession>
<gene>
    <name evidence="5" type="ORF">HT576_04780</name>
</gene>
<organism evidence="5 6">
    <name type="scientific">Haloterrigena gelatinilytica</name>
    <dbReference type="NCBI Taxonomy" id="2741724"/>
    <lineage>
        <taxon>Archaea</taxon>
        <taxon>Methanobacteriati</taxon>
        <taxon>Methanobacteriota</taxon>
        <taxon>Stenosarchaea group</taxon>
        <taxon>Halobacteria</taxon>
        <taxon>Halobacteriales</taxon>
        <taxon>Natrialbaceae</taxon>
        <taxon>Haloterrigena</taxon>
    </lineage>
</organism>
<evidence type="ECO:0000256" key="1">
    <source>
        <dbReference type="ARBA" id="ARBA00022737"/>
    </source>
</evidence>
<keyword evidence="2 3" id="KW-0802">TPR repeat</keyword>
<dbReference type="OrthoDB" id="115601at2157"/>
<comment type="caution">
    <text evidence="5">The sequence shown here is derived from an EMBL/GenBank/DDBJ whole genome shotgun (WGS) entry which is preliminary data.</text>
</comment>
<evidence type="ECO:0000256" key="4">
    <source>
        <dbReference type="SAM" id="MobiDB-lite"/>
    </source>
</evidence>
<dbReference type="Proteomes" id="UP000728647">
    <property type="component" value="Unassembled WGS sequence"/>
</dbReference>
<feature type="repeat" description="TPR" evidence="3">
    <location>
        <begin position="65"/>
        <end position="98"/>
    </location>
</feature>
<dbReference type="SUPFAM" id="SSF48452">
    <property type="entry name" value="TPR-like"/>
    <property type="match status" value="1"/>
</dbReference>
<feature type="compositionally biased region" description="Low complexity" evidence="4">
    <location>
        <begin position="264"/>
        <end position="280"/>
    </location>
</feature>
<proteinExistence type="predicted"/>
<keyword evidence="1" id="KW-0677">Repeat</keyword>
<dbReference type="InterPro" id="IPR019734">
    <property type="entry name" value="TPR_rpt"/>
</dbReference>
<dbReference type="PANTHER" id="PTHR44943">
    <property type="entry name" value="CELLULOSE SYNTHASE OPERON PROTEIN C"/>
    <property type="match status" value="1"/>
</dbReference>
<reference evidence="5" key="1">
    <citation type="submission" date="2020-06" db="EMBL/GenBank/DDBJ databases">
        <title>Haloterrigena sp. nov., an extremely halophilic archaeon isolated from a saline sediment.</title>
        <authorList>
            <person name="Liu B.-B."/>
        </authorList>
    </citation>
    <scope>NUCLEOTIDE SEQUENCE</scope>
    <source>
        <strain evidence="5">SYSU A121-1</strain>
    </source>
</reference>
<dbReference type="AlphaFoldDB" id="A0A8J8GL63"/>
<feature type="region of interest" description="Disordered" evidence="4">
    <location>
        <begin position="231"/>
        <end position="300"/>
    </location>
</feature>
<feature type="repeat" description="TPR" evidence="3">
    <location>
        <begin position="102"/>
        <end position="135"/>
    </location>
</feature>
<dbReference type="InterPro" id="IPR051685">
    <property type="entry name" value="Ycf3/AcsC/BcsC/TPR_MFPF"/>
</dbReference>
<dbReference type="EMBL" id="JABURA010000001">
    <property type="protein sequence ID" value="NUB90352.1"/>
    <property type="molecule type" value="Genomic_DNA"/>
</dbReference>
<dbReference type="SMART" id="SM00028">
    <property type="entry name" value="TPR"/>
    <property type="match status" value="5"/>
</dbReference>
<evidence type="ECO:0000256" key="2">
    <source>
        <dbReference type="ARBA" id="ARBA00022803"/>
    </source>
</evidence>